<reference evidence="1 2" key="1">
    <citation type="submission" date="2015-01" db="EMBL/GenBank/DDBJ databases">
        <title>Evolution of Trichinella species and genotypes.</title>
        <authorList>
            <person name="Korhonen P.K."/>
            <person name="Edoardo P."/>
            <person name="Giuseppe L.R."/>
            <person name="Gasser R.B."/>
        </authorList>
    </citation>
    <scope>NUCLEOTIDE SEQUENCE [LARGE SCALE GENOMIC DNA]</scope>
    <source>
        <strain evidence="1">ISS588</strain>
    </source>
</reference>
<dbReference type="EMBL" id="JYDS01001751">
    <property type="protein sequence ID" value="KRY98403.1"/>
    <property type="molecule type" value="Genomic_DNA"/>
</dbReference>
<name>A0A0V1GKL0_TRIPS</name>
<accession>A0A0V1GKL0</accession>
<organism evidence="1 2">
    <name type="scientific">Trichinella pseudospiralis</name>
    <name type="common">Parasitic roundworm</name>
    <dbReference type="NCBI Taxonomy" id="6337"/>
    <lineage>
        <taxon>Eukaryota</taxon>
        <taxon>Metazoa</taxon>
        <taxon>Ecdysozoa</taxon>
        <taxon>Nematoda</taxon>
        <taxon>Enoplea</taxon>
        <taxon>Dorylaimia</taxon>
        <taxon>Trichinellida</taxon>
        <taxon>Trichinellidae</taxon>
        <taxon>Trichinella</taxon>
    </lineage>
</organism>
<dbReference type="AlphaFoldDB" id="A0A0V1GKL0"/>
<evidence type="ECO:0000313" key="2">
    <source>
        <dbReference type="Proteomes" id="UP000054805"/>
    </source>
</evidence>
<evidence type="ECO:0000313" key="1">
    <source>
        <dbReference type="EMBL" id="KRY98403.1"/>
    </source>
</evidence>
<keyword evidence="2" id="KW-1185">Reference proteome</keyword>
<dbReference type="Proteomes" id="UP000054805">
    <property type="component" value="Unassembled WGS sequence"/>
</dbReference>
<sequence length="46" mass="5321">MSFKKSPNLENKNFRLFSQNKQGMRILEKNYSTATGLLSLKLSKTQ</sequence>
<proteinExistence type="predicted"/>
<gene>
    <name evidence="1" type="ORF">T4B_8122</name>
</gene>
<protein>
    <submittedName>
        <fullName evidence="1">Uncharacterized protein</fullName>
    </submittedName>
</protein>
<comment type="caution">
    <text evidence="1">The sequence shown here is derived from an EMBL/GenBank/DDBJ whole genome shotgun (WGS) entry which is preliminary data.</text>
</comment>